<dbReference type="PANTHER" id="PTHR36575">
    <property type="entry name" value="BINDING PROTEIN, PUTATIVE (AFU_ORTHOLOGUE AFUA_1G14430)-RELATED"/>
    <property type="match status" value="1"/>
</dbReference>
<dbReference type="GO" id="GO:0046872">
    <property type="term" value="F:metal ion binding"/>
    <property type="evidence" value="ECO:0007669"/>
    <property type="project" value="UniProtKB-KW"/>
</dbReference>
<evidence type="ECO:0000256" key="5">
    <source>
        <dbReference type="ARBA" id="ARBA00023157"/>
    </source>
</evidence>
<dbReference type="SUPFAM" id="SSF57180">
    <property type="entry name" value="Cellulose-binding domain"/>
    <property type="match status" value="1"/>
</dbReference>
<dbReference type="Pfam" id="PF03067">
    <property type="entry name" value="LPMO_10"/>
    <property type="match status" value="1"/>
</dbReference>
<feature type="domain" description="CBM1" evidence="10">
    <location>
        <begin position="335"/>
        <end position="370"/>
    </location>
</feature>
<evidence type="ECO:0000256" key="2">
    <source>
        <dbReference type="ARBA" id="ARBA00022723"/>
    </source>
</evidence>
<evidence type="ECO:0000256" key="8">
    <source>
        <dbReference type="SAM" id="MobiDB-lite"/>
    </source>
</evidence>
<accession>A0A517LI25</accession>
<keyword evidence="6" id="KW-0325">Glycoprotein</keyword>
<evidence type="ECO:0000256" key="1">
    <source>
        <dbReference type="ARBA" id="ARBA00001973"/>
    </source>
</evidence>
<evidence type="ECO:0000256" key="7">
    <source>
        <dbReference type="ARBA" id="ARBA00034311"/>
    </source>
</evidence>
<gene>
    <name evidence="11" type="ORF">FKW77_001197</name>
</gene>
<dbReference type="InterPro" id="IPR000254">
    <property type="entry name" value="CBD"/>
</dbReference>
<dbReference type="EMBL" id="CP042197">
    <property type="protein sequence ID" value="QDS75289.1"/>
    <property type="molecule type" value="Genomic_DNA"/>
</dbReference>
<sequence>MLSYIPIVSLVSLVPAALAHGIISSPTPRMPGAAYKTACGEQVYNNQASDALGNIQGILQVAKSQSDYNPATCDVWLCKGYQFGDNSANIQSYTAGQKIDMAIRIGAPHTGVANVSIVDTKAKAVIGDALISFDDYASVSHTMPANNSAFSITMPDLGTKCATAGDCVIQWYWNAASVSQTYESCIDFTMGSGSSSPVASSSAVTSSSLAPTSPAATAVSSAASVSSVVPTTMITSVVKPASSSTPSTAAAPATTSSPADDAEDCGDDETVASSSASFTSIGKVLSSSNATSAAPVATSAAADESDDCADEPAASASAIASSAAVPASTGTTGTNAVAKYGQCGGPGWTGSTTCASGTCTVQNPYYSQCI</sequence>
<dbReference type="Pfam" id="PF00734">
    <property type="entry name" value="CBM_1"/>
    <property type="match status" value="1"/>
</dbReference>
<feature type="compositionally biased region" description="Acidic residues" evidence="8">
    <location>
        <begin position="260"/>
        <end position="270"/>
    </location>
</feature>
<dbReference type="InterPro" id="IPR052282">
    <property type="entry name" value="Starch-active_LPMO"/>
</dbReference>
<feature type="chain" id="PRO_5021799471" description="CBM1 domain-containing protein" evidence="9">
    <location>
        <begin position="20"/>
        <end position="370"/>
    </location>
</feature>
<dbReference type="GO" id="GO:0005576">
    <property type="term" value="C:extracellular region"/>
    <property type="evidence" value="ECO:0007669"/>
    <property type="project" value="InterPro"/>
</dbReference>
<evidence type="ECO:0000313" key="11">
    <source>
        <dbReference type="EMBL" id="QDS75289.1"/>
    </source>
</evidence>
<evidence type="ECO:0000256" key="3">
    <source>
        <dbReference type="ARBA" id="ARBA00022729"/>
    </source>
</evidence>
<feature type="compositionally biased region" description="Low complexity" evidence="8">
    <location>
        <begin position="240"/>
        <end position="259"/>
    </location>
</feature>
<dbReference type="Proteomes" id="UP000316270">
    <property type="component" value="Chromosome 13"/>
</dbReference>
<dbReference type="SMART" id="SM00236">
    <property type="entry name" value="fCBD"/>
    <property type="match status" value="1"/>
</dbReference>
<proteinExistence type="inferred from homology"/>
<feature type="region of interest" description="Disordered" evidence="8">
    <location>
        <begin position="238"/>
        <end position="271"/>
    </location>
</feature>
<evidence type="ECO:0000256" key="9">
    <source>
        <dbReference type="SAM" id="SignalP"/>
    </source>
</evidence>
<keyword evidence="5" id="KW-1015">Disulfide bond</keyword>
<evidence type="ECO:0000259" key="10">
    <source>
        <dbReference type="PROSITE" id="PS51164"/>
    </source>
</evidence>
<dbReference type="InterPro" id="IPR004302">
    <property type="entry name" value="Cellulose/chitin-bd_N"/>
</dbReference>
<dbReference type="InterPro" id="IPR035971">
    <property type="entry name" value="CBD_sf"/>
</dbReference>
<dbReference type="Gene3D" id="2.70.50.70">
    <property type="match status" value="1"/>
</dbReference>
<dbReference type="PROSITE" id="PS00562">
    <property type="entry name" value="CBM1_1"/>
    <property type="match status" value="1"/>
</dbReference>
<feature type="signal peptide" evidence="9">
    <location>
        <begin position="1"/>
        <end position="19"/>
    </location>
</feature>
<dbReference type="OrthoDB" id="120613at2759"/>
<keyword evidence="12" id="KW-1185">Reference proteome</keyword>
<evidence type="ECO:0000256" key="4">
    <source>
        <dbReference type="ARBA" id="ARBA00023008"/>
    </source>
</evidence>
<reference evidence="11 12" key="1">
    <citation type="submission" date="2019-07" db="EMBL/GenBank/DDBJ databases">
        <title>Finished genome of Venturia effusa.</title>
        <authorList>
            <person name="Young C.A."/>
            <person name="Cox M.P."/>
            <person name="Ganley A.R.D."/>
            <person name="David W.J."/>
        </authorList>
    </citation>
    <scope>NUCLEOTIDE SEQUENCE [LARGE SCALE GENOMIC DNA]</scope>
    <source>
        <strain evidence="12">albino</strain>
    </source>
</reference>
<name>A0A517LI25_9PEZI</name>
<evidence type="ECO:0000313" key="12">
    <source>
        <dbReference type="Proteomes" id="UP000316270"/>
    </source>
</evidence>
<dbReference type="PANTHER" id="PTHR36575:SF2">
    <property type="entry name" value="CHITIN-BINDING TYPE-4 DOMAIN-CONTAINING PROTEIN-RELATED"/>
    <property type="match status" value="1"/>
</dbReference>
<dbReference type="PROSITE" id="PS51164">
    <property type="entry name" value="CBM1_2"/>
    <property type="match status" value="1"/>
</dbReference>
<keyword evidence="4" id="KW-0186">Copper</keyword>
<evidence type="ECO:0000256" key="6">
    <source>
        <dbReference type="ARBA" id="ARBA00023180"/>
    </source>
</evidence>
<keyword evidence="2" id="KW-0479">Metal-binding</keyword>
<keyword evidence="3 9" id="KW-0732">Signal</keyword>
<dbReference type="GO" id="GO:0030248">
    <property type="term" value="F:cellulose binding"/>
    <property type="evidence" value="ECO:0007669"/>
    <property type="project" value="InterPro"/>
</dbReference>
<protein>
    <recommendedName>
        <fullName evidence="10">CBM1 domain-containing protein</fullName>
    </recommendedName>
</protein>
<comment type="similarity">
    <text evidence="7">Belongs to the polysaccharide monooxygenase AA13 family.</text>
</comment>
<organism evidence="11 12">
    <name type="scientific">Venturia effusa</name>
    <dbReference type="NCBI Taxonomy" id="50376"/>
    <lineage>
        <taxon>Eukaryota</taxon>
        <taxon>Fungi</taxon>
        <taxon>Dikarya</taxon>
        <taxon>Ascomycota</taxon>
        <taxon>Pezizomycotina</taxon>
        <taxon>Dothideomycetes</taxon>
        <taxon>Pleosporomycetidae</taxon>
        <taxon>Venturiales</taxon>
        <taxon>Venturiaceae</taxon>
        <taxon>Venturia</taxon>
    </lineage>
</organism>
<comment type="cofactor">
    <cofactor evidence="1">
        <name>Cu(2+)</name>
        <dbReference type="ChEBI" id="CHEBI:29036"/>
    </cofactor>
</comment>
<dbReference type="GO" id="GO:0005975">
    <property type="term" value="P:carbohydrate metabolic process"/>
    <property type="evidence" value="ECO:0007669"/>
    <property type="project" value="InterPro"/>
</dbReference>
<dbReference type="AlphaFoldDB" id="A0A517LI25"/>